<evidence type="ECO:0000313" key="2">
    <source>
        <dbReference type="EMBL" id="OCT96785.1"/>
    </source>
</evidence>
<name>A0A974I0F2_XENLA</name>
<reference evidence="3" key="1">
    <citation type="journal article" date="2016" name="Nature">
        <title>Genome evolution in the allotetraploid frog Xenopus laevis.</title>
        <authorList>
            <person name="Session A.M."/>
            <person name="Uno Y."/>
            <person name="Kwon T."/>
            <person name="Chapman J.A."/>
            <person name="Toyoda A."/>
            <person name="Takahashi S."/>
            <person name="Fukui A."/>
            <person name="Hikosaka A."/>
            <person name="Suzuki A."/>
            <person name="Kondo M."/>
            <person name="van Heeringen S.J."/>
            <person name="Quigley I."/>
            <person name="Heinz S."/>
            <person name="Ogino H."/>
            <person name="Ochi H."/>
            <person name="Hellsten U."/>
            <person name="Lyons J.B."/>
            <person name="Simakov O."/>
            <person name="Putnam N."/>
            <person name="Stites J."/>
            <person name="Kuroki Y."/>
            <person name="Tanaka T."/>
            <person name="Michiue T."/>
            <person name="Watanabe M."/>
            <person name="Bogdanovic O."/>
            <person name="Lister R."/>
            <person name="Georgiou G."/>
            <person name="Paranjpe S.S."/>
            <person name="van Kruijsbergen I."/>
            <person name="Shu S."/>
            <person name="Carlson J."/>
            <person name="Kinoshita T."/>
            <person name="Ohta Y."/>
            <person name="Mawaribuchi S."/>
            <person name="Jenkins J."/>
            <person name="Grimwood J."/>
            <person name="Schmutz J."/>
            <person name="Mitros T."/>
            <person name="Mozaffari S.V."/>
            <person name="Suzuki Y."/>
            <person name="Haramoto Y."/>
            <person name="Yamamoto T.S."/>
            <person name="Takagi C."/>
            <person name="Heald R."/>
            <person name="Miller K."/>
            <person name="Haudenschild C."/>
            <person name="Kitzman J."/>
            <person name="Nakayama T."/>
            <person name="Izutsu Y."/>
            <person name="Robert J."/>
            <person name="Fortriede J."/>
            <person name="Burns K."/>
            <person name="Lotay V."/>
            <person name="Karimi K."/>
            <person name="Yasuoka Y."/>
            <person name="Dichmann D.S."/>
            <person name="Flajnik M.F."/>
            <person name="Houston D.W."/>
            <person name="Shendure J."/>
            <person name="DuPasquier L."/>
            <person name="Vize P.D."/>
            <person name="Zorn A.M."/>
            <person name="Ito M."/>
            <person name="Marcotte E.M."/>
            <person name="Wallingford J.B."/>
            <person name="Ito Y."/>
            <person name="Asashima M."/>
            <person name="Ueno N."/>
            <person name="Matsuda Y."/>
            <person name="Veenstra G.J."/>
            <person name="Fujiyama A."/>
            <person name="Harland R.M."/>
            <person name="Taira M."/>
            <person name="Rokhsar D.S."/>
        </authorList>
    </citation>
    <scope>NUCLEOTIDE SEQUENCE [LARGE SCALE GENOMIC DNA]</scope>
    <source>
        <strain evidence="3">J</strain>
    </source>
</reference>
<keyword evidence="1" id="KW-0812">Transmembrane</keyword>
<feature type="transmembrane region" description="Helical" evidence="1">
    <location>
        <begin position="12"/>
        <end position="37"/>
    </location>
</feature>
<protein>
    <submittedName>
        <fullName evidence="2">Uncharacterized protein</fullName>
    </submittedName>
</protein>
<sequence>MQTENHLGQRVVLCTFFINLINGYNISSQVALVFRLFCWLHELLTWLGNLMGLSTLLSIDVGFNRI</sequence>
<proteinExistence type="predicted"/>
<organism evidence="2 3">
    <name type="scientific">Xenopus laevis</name>
    <name type="common">African clawed frog</name>
    <dbReference type="NCBI Taxonomy" id="8355"/>
    <lineage>
        <taxon>Eukaryota</taxon>
        <taxon>Metazoa</taxon>
        <taxon>Chordata</taxon>
        <taxon>Craniata</taxon>
        <taxon>Vertebrata</taxon>
        <taxon>Euteleostomi</taxon>
        <taxon>Amphibia</taxon>
        <taxon>Batrachia</taxon>
        <taxon>Anura</taxon>
        <taxon>Pipoidea</taxon>
        <taxon>Pipidae</taxon>
        <taxon>Xenopodinae</taxon>
        <taxon>Xenopus</taxon>
        <taxon>Xenopus</taxon>
    </lineage>
</organism>
<accession>A0A974I0F2</accession>
<dbReference type="EMBL" id="CM004467">
    <property type="protein sequence ID" value="OCT96785.1"/>
    <property type="molecule type" value="Genomic_DNA"/>
</dbReference>
<dbReference type="Proteomes" id="UP000694892">
    <property type="component" value="Chromosome 1S"/>
</dbReference>
<evidence type="ECO:0000313" key="3">
    <source>
        <dbReference type="Proteomes" id="UP000694892"/>
    </source>
</evidence>
<keyword evidence="1" id="KW-0472">Membrane</keyword>
<evidence type="ECO:0000256" key="1">
    <source>
        <dbReference type="SAM" id="Phobius"/>
    </source>
</evidence>
<feature type="transmembrane region" description="Helical" evidence="1">
    <location>
        <begin position="43"/>
        <end position="63"/>
    </location>
</feature>
<dbReference type="AlphaFoldDB" id="A0A974I0F2"/>
<gene>
    <name evidence="2" type="ORF">XELAEV_18009000mg</name>
</gene>
<keyword evidence="1" id="KW-1133">Transmembrane helix</keyword>